<feature type="non-terminal residue" evidence="2">
    <location>
        <position position="75"/>
    </location>
</feature>
<feature type="region of interest" description="Disordered" evidence="1">
    <location>
        <begin position="52"/>
        <end position="75"/>
    </location>
</feature>
<organism evidence="2 3">
    <name type="scientific">Mya arenaria</name>
    <name type="common">Soft-shell clam</name>
    <dbReference type="NCBI Taxonomy" id="6604"/>
    <lineage>
        <taxon>Eukaryota</taxon>
        <taxon>Metazoa</taxon>
        <taxon>Spiralia</taxon>
        <taxon>Lophotrochozoa</taxon>
        <taxon>Mollusca</taxon>
        <taxon>Bivalvia</taxon>
        <taxon>Autobranchia</taxon>
        <taxon>Heteroconchia</taxon>
        <taxon>Euheterodonta</taxon>
        <taxon>Imparidentia</taxon>
        <taxon>Neoheterodontei</taxon>
        <taxon>Myida</taxon>
        <taxon>Myoidea</taxon>
        <taxon>Myidae</taxon>
        <taxon>Mya</taxon>
    </lineage>
</organism>
<gene>
    <name evidence="2" type="ORF">MAR_017075</name>
</gene>
<sequence length="75" mass="8266">DGMLKAKSDDHDTIELIEGAAVGMVATLSKWLEGTRHKRQVRETSRFPVVRGRGSIPLVTPPPPSQKNNIEDTMV</sequence>
<dbReference type="Proteomes" id="UP001164746">
    <property type="component" value="Chromosome 6"/>
</dbReference>
<name>A0ABY7EAQ1_MYAAR</name>
<evidence type="ECO:0000313" key="3">
    <source>
        <dbReference type="Proteomes" id="UP001164746"/>
    </source>
</evidence>
<proteinExistence type="predicted"/>
<accession>A0ABY7EAQ1</accession>
<protein>
    <submittedName>
        <fullName evidence="2">Uncharacterized protein</fullName>
    </submittedName>
</protein>
<dbReference type="EMBL" id="CP111017">
    <property type="protein sequence ID" value="WAR07117.1"/>
    <property type="molecule type" value="Genomic_DNA"/>
</dbReference>
<evidence type="ECO:0000256" key="1">
    <source>
        <dbReference type="SAM" id="MobiDB-lite"/>
    </source>
</evidence>
<evidence type="ECO:0000313" key="2">
    <source>
        <dbReference type="EMBL" id="WAR07117.1"/>
    </source>
</evidence>
<reference evidence="2" key="1">
    <citation type="submission" date="2022-11" db="EMBL/GenBank/DDBJ databases">
        <title>Centuries of genome instability and evolution in soft-shell clam transmissible cancer (bioRxiv).</title>
        <authorList>
            <person name="Hart S.F.M."/>
            <person name="Yonemitsu M.A."/>
            <person name="Giersch R.M."/>
            <person name="Beal B.F."/>
            <person name="Arriagada G."/>
            <person name="Davis B.W."/>
            <person name="Ostrander E.A."/>
            <person name="Goff S.P."/>
            <person name="Metzger M.J."/>
        </authorList>
    </citation>
    <scope>NUCLEOTIDE SEQUENCE</scope>
    <source>
        <strain evidence="2">MELC-2E11</strain>
        <tissue evidence="2">Siphon/mantle</tissue>
    </source>
</reference>
<keyword evidence="3" id="KW-1185">Reference proteome</keyword>